<evidence type="ECO:0000313" key="2">
    <source>
        <dbReference type="EMBL" id="MDO1532995.1"/>
    </source>
</evidence>
<comment type="caution">
    <text evidence="2">The sequence shown here is derived from an EMBL/GenBank/DDBJ whole genome shotgun (WGS) entry which is preliminary data.</text>
</comment>
<proteinExistence type="predicted"/>
<accession>A0ABT8S2Q9</accession>
<reference evidence="2" key="1">
    <citation type="submission" date="2023-06" db="EMBL/GenBank/DDBJ databases">
        <authorList>
            <person name="Jiang Y."/>
            <person name="Liu Q."/>
        </authorList>
    </citation>
    <scope>NUCLEOTIDE SEQUENCE</scope>
    <source>
        <strain evidence="2">CGMCC 1.12090</strain>
    </source>
</reference>
<sequence>MRYPLLAVLAASSLTIAVQAQEYTRYQGSWSGPFLFYVAQQDTGTQGSPEVFAGTLQIEIDGAVRGAVPDAACTLAGSSMDYITPANASIDLVASGCRDARFNGHFVGKLILNPQLKYASIRLSSMRSLDAGTAQISAIIRH</sequence>
<keyword evidence="3" id="KW-1185">Reference proteome</keyword>
<evidence type="ECO:0000313" key="3">
    <source>
        <dbReference type="Proteomes" id="UP001169027"/>
    </source>
</evidence>
<gene>
    <name evidence="2" type="ORF">Q2T77_11910</name>
</gene>
<protein>
    <submittedName>
        <fullName evidence="2">Uncharacterized protein</fullName>
    </submittedName>
</protein>
<feature type="signal peptide" evidence="1">
    <location>
        <begin position="1"/>
        <end position="20"/>
    </location>
</feature>
<dbReference type="Proteomes" id="UP001169027">
    <property type="component" value="Unassembled WGS sequence"/>
</dbReference>
<feature type="chain" id="PRO_5045133883" evidence="1">
    <location>
        <begin position="21"/>
        <end position="142"/>
    </location>
</feature>
<dbReference type="RefSeq" id="WP_286532317.1">
    <property type="nucleotide sequence ID" value="NZ_JAUJZH010000007.1"/>
</dbReference>
<organism evidence="2 3">
    <name type="scientific">Variovorax ginsengisoli</name>
    <dbReference type="NCBI Taxonomy" id="363844"/>
    <lineage>
        <taxon>Bacteria</taxon>
        <taxon>Pseudomonadati</taxon>
        <taxon>Pseudomonadota</taxon>
        <taxon>Betaproteobacteria</taxon>
        <taxon>Burkholderiales</taxon>
        <taxon>Comamonadaceae</taxon>
        <taxon>Variovorax</taxon>
    </lineage>
</organism>
<name>A0ABT8S2Q9_9BURK</name>
<dbReference type="EMBL" id="JAUKVY010000007">
    <property type="protein sequence ID" value="MDO1532995.1"/>
    <property type="molecule type" value="Genomic_DNA"/>
</dbReference>
<keyword evidence="1" id="KW-0732">Signal</keyword>
<evidence type="ECO:0000256" key="1">
    <source>
        <dbReference type="SAM" id="SignalP"/>
    </source>
</evidence>